<organism evidence="7">
    <name type="scientific">Thermohahella caldifontis</name>
    <dbReference type="NCBI Taxonomy" id="3142973"/>
    <lineage>
        <taxon>Bacteria</taxon>
        <taxon>Pseudomonadati</taxon>
        <taxon>Pseudomonadota</taxon>
        <taxon>Gammaproteobacteria</taxon>
        <taxon>Oceanospirillales</taxon>
        <taxon>Hahellaceae</taxon>
        <taxon>Thermohahella</taxon>
    </lineage>
</organism>
<evidence type="ECO:0000256" key="5">
    <source>
        <dbReference type="ARBA" id="ARBA00023014"/>
    </source>
</evidence>
<dbReference type="CDD" id="cd02782">
    <property type="entry name" value="MopB_CT_1"/>
    <property type="match status" value="1"/>
</dbReference>
<evidence type="ECO:0000259" key="6">
    <source>
        <dbReference type="PROSITE" id="PS51669"/>
    </source>
</evidence>
<dbReference type="SUPFAM" id="SSF53706">
    <property type="entry name" value="Formate dehydrogenase/DMSO reductase, domains 1-3"/>
    <property type="match status" value="1"/>
</dbReference>
<dbReference type="Gene3D" id="2.40.40.20">
    <property type="match status" value="1"/>
</dbReference>
<dbReference type="Gene3D" id="3.40.50.740">
    <property type="match status" value="1"/>
</dbReference>
<dbReference type="Pfam" id="PF04879">
    <property type="entry name" value="Molybdop_Fe4S4"/>
    <property type="match status" value="1"/>
</dbReference>
<dbReference type="PANTHER" id="PTHR43105">
    <property type="entry name" value="RESPIRATORY NITRATE REDUCTASE"/>
    <property type="match status" value="1"/>
</dbReference>
<reference evidence="7" key="1">
    <citation type="submission" date="2024-05" db="EMBL/GenBank/DDBJ databases">
        <title>Genome sequencing of novel strain.</title>
        <authorList>
            <person name="Ganbat D."/>
            <person name="Ganbat S."/>
            <person name="Lee S.-J."/>
        </authorList>
    </citation>
    <scope>NUCLEOTIDE SEQUENCE</scope>
    <source>
        <strain evidence="7">SMD15-11</strain>
    </source>
</reference>
<dbReference type="RefSeq" id="WP_369600695.1">
    <property type="nucleotide sequence ID" value="NZ_CP154858.1"/>
</dbReference>
<protein>
    <submittedName>
        <fullName evidence="7">Molybdopterin oxidoreductase family protein</fullName>
    </submittedName>
</protein>
<proteinExistence type="predicted"/>
<evidence type="ECO:0000256" key="4">
    <source>
        <dbReference type="ARBA" id="ARBA00023004"/>
    </source>
</evidence>
<dbReference type="GO" id="GO:1990204">
    <property type="term" value="C:oxidoreductase complex"/>
    <property type="evidence" value="ECO:0007669"/>
    <property type="project" value="UniProtKB-ARBA"/>
</dbReference>
<keyword evidence="3" id="KW-0560">Oxidoreductase</keyword>
<dbReference type="SMART" id="SM00926">
    <property type="entry name" value="Molybdop_Fe4S4"/>
    <property type="match status" value="1"/>
</dbReference>
<sequence length="768" mass="84601">MTTHHRTCNLCEANCGLIIETQSDHVLRIQADPDDPLSRGHICPKAVALQDLHTDPDRLRTPMRRTADGWEPMSWPDALDLAARKLLEIRENHGGGAIGAYVGNPNVHHHGNMLFMVPFLKALGTRKRFSATSLDQLPHMLANLEMFGHQGLFPVPDIERTRLFICVGGNPVASNGSLMTAPGMDKRLKALRKSGGRVVVIDPRRTETAELADEHLFIRPGTDVLMLFAMMNVLFEENRVSLGALAEHVNGLDILRVACQSFTPELVAPQTGIPADALRRLTREFADTPEAVLYGRMGTSVQAFGGLCTWLIYCLNILTGHFDRRGGMMFAQPAFDTVTLGALAGQRGHFDRYRSTVRGLPEFGGELPAATLAEEILEAGESRIRALVTVAGNPVLSAPNGNRLDEALASLDFMVSIDPYITETTRHAHLILPVTSSLERSFVDVVFGMVAVRNTVKYSPPVFQPDPDERADWEIMLELTRRLRNPRTLPETLQVEAEAAIMKRLGPDGLADLLLRAGPYGQRLPLKAPWVKQLNGWIRRLPAAHPLRQLWQMSAMAPANQGNVQGLTLKKVAQSPLGVDLGPLRPCLPERLYTRDKRIQLAPPLYLRDIPRAVALMRTPVEEKGLLLIGRRHVRSNNSWMHNSQRLVKGKPRCTLLVHTRDAHRLGLKDGELAEIRSRVGKVQAPVEITDAIMPGVVSLPHGWGHHRPGVGWQIAAANAGVSLNDLTDDQAVDPLSGNAVLNGTPVEVVAVRTSRPRKRSKQDAVHG</sequence>
<evidence type="ECO:0000256" key="3">
    <source>
        <dbReference type="ARBA" id="ARBA00023002"/>
    </source>
</evidence>
<keyword evidence="2" id="KW-0479">Metal-binding</keyword>
<dbReference type="KEGG" id="tcd:AAIA72_12755"/>
<gene>
    <name evidence="7" type="ORF">AAIA72_12755</name>
</gene>
<dbReference type="SUPFAM" id="SSF50692">
    <property type="entry name" value="ADC-like"/>
    <property type="match status" value="1"/>
</dbReference>
<evidence type="ECO:0000313" key="7">
    <source>
        <dbReference type="EMBL" id="XDT71670.1"/>
    </source>
</evidence>
<keyword evidence="1" id="KW-0004">4Fe-4S</keyword>
<keyword evidence="5" id="KW-0411">Iron-sulfur</keyword>
<dbReference type="Pfam" id="PF00384">
    <property type="entry name" value="Molybdopterin"/>
    <property type="match status" value="1"/>
</dbReference>
<dbReference type="GO" id="GO:0043546">
    <property type="term" value="F:molybdopterin cofactor binding"/>
    <property type="evidence" value="ECO:0007669"/>
    <property type="project" value="InterPro"/>
</dbReference>
<dbReference type="EMBL" id="CP154858">
    <property type="protein sequence ID" value="XDT71670.1"/>
    <property type="molecule type" value="Genomic_DNA"/>
</dbReference>
<evidence type="ECO:0000256" key="1">
    <source>
        <dbReference type="ARBA" id="ARBA00022485"/>
    </source>
</evidence>
<feature type="domain" description="4Fe-4S Mo/W bis-MGD-type" evidence="6">
    <location>
        <begin position="1"/>
        <end position="57"/>
    </location>
</feature>
<dbReference type="PANTHER" id="PTHR43105:SF9">
    <property type="entry name" value="NADPH-FE(3+) OXIDOREDUCTASE SUBUNIT ALPHA"/>
    <property type="match status" value="1"/>
</dbReference>
<dbReference type="GO" id="GO:0046872">
    <property type="term" value="F:metal ion binding"/>
    <property type="evidence" value="ECO:0007669"/>
    <property type="project" value="UniProtKB-KW"/>
</dbReference>
<accession>A0AB39UUK8</accession>
<dbReference type="InterPro" id="IPR009010">
    <property type="entry name" value="Asp_de-COase-like_dom_sf"/>
</dbReference>
<evidence type="ECO:0000256" key="2">
    <source>
        <dbReference type="ARBA" id="ARBA00022723"/>
    </source>
</evidence>
<name>A0AB39UUK8_9GAMM</name>
<dbReference type="AlphaFoldDB" id="A0AB39UUK8"/>
<dbReference type="GO" id="GO:0051539">
    <property type="term" value="F:4 iron, 4 sulfur cluster binding"/>
    <property type="evidence" value="ECO:0007669"/>
    <property type="project" value="UniProtKB-KW"/>
</dbReference>
<dbReference type="InterPro" id="IPR006656">
    <property type="entry name" value="Mopterin_OxRdtase"/>
</dbReference>
<dbReference type="InterPro" id="IPR050123">
    <property type="entry name" value="Prok_molybdopt-oxidoreductase"/>
</dbReference>
<dbReference type="Gene3D" id="3.40.228.10">
    <property type="entry name" value="Dimethylsulfoxide Reductase, domain 2"/>
    <property type="match status" value="1"/>
</dbReference>
<dbReference type="Pfam" id="PF01568">
    <property type="entry name" value="Molydop_binding"/>
    <property type="match status" value="1"/>
</dbReference>
<keyword evidence="4" id="KW-0408">Iron</keyword>
<dbReference type="InterPro" id="IPR006657">
    <property type="entry name" value="MoPterin_dinucl-bd_dom"/>
</dbReference>
<dbReference type="GO" id="GO:0016020">
    <property type="term" value="C:membrane"/>
    <property type="evidence" value="ECO:0007669"/>
    <property type="project" value="TreeGrafter"/>
</dbReference>
<dbReference type="GO" id="GO:0045333">
    <property type="term" value="P:cellular respiration"/>
    <property type="evidence" value="ECO:0007669"/>
    <property type="project" value="UniProtKB-ARBA"/>
</dbReference>
<dbReference type="PROSITE" id="PS51669">
    <property type="entry name" value="4FE4S_MOW_BIS_MGD"/>
    <property type="match status" value="1"/>
</dbReference>
<dbReference type="Gene3D" id="2.20.25.90">
    <property type="entry name" value="ADC-like domains"/>
    <property type="match status" value="1"/>
</dbReference>
<dbReference type="GO" id="GO:0016491">
    <property type="term" value="F:oxidoreductase activity"/>
    <property type="evidence" value="ECO:0007669"/>
    <property type="project" value="UniProtKB-KW"/>
</dbReference>
<dbReference type="InterPro" id="IPR006963">
    <property type="entry name" value="Mopterin_OxRdtase_4Fe-4S_dom"/>
</dbReference>